<gene>
    <name evidence="1" type="ORF">NQ176_g10908</name>
</gene>
<evidence type="ECO:0000313" key="2">
    <source>
        <dbReference type="Proteomes" id="UP001143910"/>
    </source>
</evidence>
<dbReference type="EMBL" id="JANJQO010003262">
    <property type="protein sequence ID" value="KAJ2962742.1"/>
    <property type="molecule type" value="Genomic_DNA"/>
</dbReference>
<evidence type="ECO:0000313" key="1">
    <source>
        <dbReference type="EMBL" id="KAJ2962742.1"/>
    </source>
</evidence>
<protein>
    <submittedName>
        <fullName evidence="1">Uncharacterized protein</fullName>
    </submittedName>
</protein>
<dbReference type="Proteomes" id="UP001143910">
    <property type="component" value="Unassembled WGS sequence"/>
</dbReference>
<proteinExistence type="predicted"/>
<keyword evidence="2" id="KW-1185">Reference proteome</keyword>
<accession>A0ACC1MDB9</accession>
<name>A0ACC1MDB9_9HYPO</name>
<comment type="caution">
    <text evidence="1">The sequence shown here is derived from an EMBL/GenBank/DDBJ whole genome shotgun (WGS) entry which is preliminary data.</text>
</comment>
<sequence length="419" mass="44516">MAAPTQSGSTMPTMREKAYKAVRCPTPNAPWEVVVLPLRKPGPEQVLIKVHASGICNSDHFVKDGSWPGLEYPRIPGHEVIGRVAAVGERLLADAEAAKRCSIGALVGIGWNGGFCNACDYCRRGDFWTCRRVDYTGFTIDGGLGEYVYAPYTALVSIPEQALSVMSYAELAPLCCAGASVFGAINTSKWSPGDICLVQGVGGLGHLAIQYASRLGMKVYAASSGGAKKDLALSLGATEFLDSSSVDVVKHMQSLGGANLIICTAPYAKSINSIIPAVARNGVVTLVSATTDGPIEVQNLLLNMNRASIRGYSCGTAVDMEECIKYSVANKVKPIVQEFAMDSFTSAYEAVMENKARFRNVVVNALFAKIDLEVLVGALDNNRGVGLKNNAIINNFVNGERNKIIVLDNCVLINGLPAG</sequence>
<reference evidence="1" key="1">
    <citation type="submission" date="2022-08" db="EMBL/GenBank/DDBJ databases">
        <title>Genome Sequence of Lecanicillium fungicola.</title>
        <authorList>
            <person name="Buettner E."/>
        </authorList>
    </citation>
    <scope>NUCLEOTIDE SEQUENCE</scope>
    <source>
        <strain evidence="1">Babe33</strain>
    </source>
</reference>
<organism evidence="1 2">
    <name type="scientific">Zarea fungicola</name>
    <dbReference type="NCBI Taxonomy" id="93591"/>
    <lineage>
        <taxon>Eukaryota</taxon>
        <taxon>Fungi</taxon>
        <taxon>Dikarya</taxon>
        <taxon>Ascomycota</taxon>
        <taxon>Pezizomycotina</taxon>
        <taxon>Sordariomycetes</taxon>
        <taxon>Hypocreomycetidae</taxon>
        <taxon>Hypocreales</taxon>
        <taxon>Cordycipitaceae</taxon>
        <taxon>Zarea</taxon>
    </lineage>
</organism>